<name>K5XG47_AGABU</name>
<dbReference type="KEGG" id="abp:AGABI1DRAFT134966"/>
<gene>
    <name evidence="1" type="ORF">AGABI1DRAFT_134966</name>
</gene>
<dbReference type="AlphaFoldDB" id="K5XG47"/>
<dbReference type="RefSeq" id="XP_007336001.1">
    <property type="nucleotide sequence ID" value="XM_007335939.1"/>
</dbReference>
<keyword evidence="2" id="KW-1185">Reference proteome</keyword>
<evidence type="ECO:0000313" key="1">
    <source>
        <dbReference type="EMBL" id="EKM73360.1"/>
    </source>
</evidence>
<dbReference type="InParanoid" id="K5XG47"/>
<sequence length="52" mass="6148">MEDYIERLEIVAIYNWASRGLRYEPVNSSEILVARNGRRHYLVREDLSPVPT</sequence>
<dbReference type="GeneID" id="18828421"/>
<accession>K5XG47</accession>
<evidence type="ECO:0000313" key="2">
    <source>
        <dbReference type="Proteomes" id="UP000008493"/>
    </source>
</evidence>
<proteinExistence type="predicted"/>
<dbReference type="HOGENOM" id="CLU_3086660_0_0_1"/>
<dbReference type="EMBL" id="JH972920">
    <property type="protein sequence ID" value="EKM73360.1"/>
    <property type="molecule type" value="Genomic_DNA"/>
</dbReference>
<protein>
    <submittedName>
        <fullName evidence="1">Uncharacterized protein</fullName>
    </submittedName>
</protein>
<dbReference type="Proteomes" id="UP000008493">
    <property type="component" value="Unassembled WGS sequence"/>
</dbReference>
<organism evidence="1 2">
    <name type="scientific">Agaricus bisporus var. burnettii (strain JB137-S8 / ATCC MYA-4627 / FGSC 10392)</name>
    <name type="common">White button mushroom</name>
    <dbReference type="NCBI Taxonomy" id="597362"/>
    <lineage>
        <taxon>Eukaryota</taxon>
        <taxon>Fungi</taxon>
        <taxon>Dikarya</taxon>
        <taxon>Basidiomycota</taxon>
        <taxon>Agaricomycotina</taxon>
        <taxon>Agaricomycetes</taxon>
        <taxon>Agaricomycetidae</taxon>
        <taxon>Agaricales</taxon>
        <taxon>Agaricineae</taxon>
        <taxon>Agaricaceae</taxon>
        <taxon>Agaricus</taxon>
    </lineage>
</organism>
<reference evidence="2" key="1">
    <citation type="journal article" date="2012" name="Proc. Natl. Acad. Sci. U.S.A.">
        <title>Genome sequence of the button mushroom Agaricus bisporus reveals mechanisms governing adaptation to a humic-rich ecological niche.</title>
        <authorList>
            <person name="Morin E."/>
            <person name="Kohler A."/>
            <person name="Baker A.R."/>
            <person name="Foulongne-Oriol M."/>
            <person name="Lombard V."/>
            <person name="Nagy L.G."/>
            <person name="Ohm R.A."/>
            <person name="Patyshakuliyeva A."/>
            <person name="Brun A."/>
            <person name="Aerts A.L."/>
            <person name="Bailey A.M."/>
            <person name="Billette C."/>
            <person name="Coutinho P.M."/>
            <person name="Deakin G."/>
            <person name="Doddapaneni H."/>
            <person name="Floudas D."/>
            <person name="Grimwood J."/>
            <person name="Hilden K."/>
            <person name="Kuees U."/>
            <person name="LaButti K.M."/>
            <person name="Lapidus A."/>
            <person name="Lindquist E.A."/>
            <person name="Lucas S.M."/>
            <person name="Murat C."/>
            <person name="Riley R.W."/>
            <person name="Salamov A.A."/>
            <person name="Schmutz J."/>
            <person name="Subramanian V."/>
            <person name="Woesten H.A.B."/>
            <person name="Xu J."/>
            <person name="Eastwood D.C."/>
            <person name="Foster G.D."/>
            <person name="Sonnenberg A.S."/>
            <person name="Cullen D."/>
            <person name="de Vries R.P."/>
            <person name="Lundell T."/>
            <person name="Hibbett D.S."/>
            <person name="Henrissat B."/>
            <person name="Burton K.S."/>
            <person name="Kerrigan R.W."/>
            <person name="Challen M.P."/>
            <person name="Grigoriev I.V."/>
            <person name="Martin F."/>
        </authorList>
    </citation>
    <scope>NUCLEOTIDE SEQUENCE [LARGE SCALE GENOMIC DNA]</scope>
    <source>
        <strain evidence="2">JB137-S8 / ATCC MYA-4627 / FGSC 10392</strain>
    </source>
</reference>